<dbReference type="InterPro" id="IPR013551">
    <property type="entry name" value="YicC-like_C"/>
</dbReference>
<dbReference type="InterPro" id="IPR005229">
    <property type="entry name" value="YicC/YloC-like"/>
</dbReference>
<evidence type="ECO:0000256" key="1">
    <source>
        <dbReference type="ARBA" id="ARBA00001968"/>
    </source>
</evidence>
<evidence type="ECO:0000256" key="3">
    <source>
        <dbReference type="ARBA" id="ARBA00022759"/>
    </source>
</evidence>
<sequence length="291" mass="32476">MIRSMTGYGSAEGQSGPWHVSVECRSVNHKNFDLRTSFPRTMGWLESLTQDLSKRSIKRGRLEVRVDLELVSTKEPSLVDEERFACVADQLRGLALAHGLASPTIADVLGFRETLGDTKVDVPDAEAMTPLLEQALDLLFESRSEEGKKLSLTLIRLIEEIEADFAYIDSMRDEILAEYREKLHARVGEAAAAAGVELEESRIAQELVIFADRSDIAEEVQRALSHCSKLRDLIEESDDTPVGKRLDFYLQELIREANTTGSKSSAVRITDAVVRIKTAIEQLREQASNVE</sequence>
<comment type="similarity">
    <text evidence="5">Belongs to the YicC/YloC family.</text>
</comment>
<reference evidence="8 9" key="1">
    <citation type="submission" date="2019-08" db="EMBL/GenBank/DDBJ databases">
        <authorList>
            <person name="Liang Q."/>
        </authorList>
    </citation>
    <scope>NUCLEOTIDE SEQUENCE [LARGE SCALE GENOMIC DNA]</scope>
    <source>
        <strain evidence="8 9">V1718</strain>
    </source>
</reference>
<evidence type="ECO:0000313" key="8">
    <source>
        <dbReference type="EMBL" id="QED25722.1"/>
    </source>
</evidence>
<dbReference type="Proteomes" id="UP000321595">
    <property type="component" value="Chromosome"/>
</dbReference>
<evidence type="ECO:0000256" key="5">
    <source>
        <dbReference type="ARBA" id="ARBA00035648"/>
    </source>
</evidence>
<dbReference type="Pfam" id="PF08340">
    <property type="entry name" value="YicC-like_C"/>
    <property type="match status" value="1"/>
</dbReference>
<dbReference type="PANTHER" id="PTHR30636">
    <property type="entry name" value="UPF0701 PROTEIN YICC"/>
    <property type="match status" value="1"/>
</dbReference>
<accession>A0A5B8XJ05</accession>
<dbReference type="GO" id="GO:0004521">
    <property type="term" value="F:RNA endonuclease activity"/>
    <property type="evidence" value="ECO:0007669"/>
    <property type="project" value="InterPro"/>
</dbReference>
<keyword evidence="4" id="KW-0378">Hydrolase</keyword>
<evidence type="ECO:0000259" key="6">
    <source>
        <dbReference type="Pfam" id="PF03755"/>
    </source>
</evidence>
<dbReference type="NCBIfam" id="TIGR00255">
    <property type="entry name" value="YicC/YloC family endoribonuclease"/>
    <property type="match status" value="1"/>
</dbReference>
<dbReference type="Pfam" id="PF03755">
    <property type="entry name" value="YicC-like_N"/>
    <property type="match status" value="1"/>
</dbReference>
<feature type="domain" description="Endoribonuclease YicC-like C-terminal" evidence="7">
    <location>
        <begin position="169"/>
        <end position="291"/>
    </location>
</feature>
<proteinExistence type="inferred from homology"/>
<comment type="cofactor">
    <cofactor evidence="1">
        <name>a divalent metal cation</name>
        <dbReference type="ChEBI" id="CHEBI:60240"/>
    </cofactor>
</comment>
<dbReference type="InterPro" id="IPR013527">
    <property type="entry name" value="YicC-like_N"/>
</dbReference>
<keyword evidence="2" id="KW-0540">Nuclease</keyword>
<name>A0A5B8XJ05_9DELT</name>
<dbReference type="EMBL" id="CP042467">
    <property type="protein sequence ID" value="QED25722.1"/>
    <property type="molecule type" value="Genomic_DNA"/>
</dbReference>
<protein>
    <submittedName>
        <fullName evidence="8">YicC family protein</fullName>
    </submittedName>
</protein>
<dbReference type="GO" id="GO:0016787">
    <property type="term" value="F:hydrolase activity"/>
    <property type="evidence" value="ECO:0007669"/>
    <property type="project" value="UniProtKB-KW"/>
</dbReference>
<keyword evidence="9" id="KW-1185">Reference proteome</keyword>
<evidence type="ECO:0000256" key="4">
    <source>
        <dbReference type="ARBA" id="ARBA00022801"/>
    </source>
</evidence>
<evidence type="ECO:0000259" key="7">
    <source>
        <dbReference type="Pfam" id="PF08340"/>
    </source>
</evidence>
<gene>
    <name evidence="8" type="ORF">FRD01_00275</name>
</gene>
<dbReference type="OrthoDB" id="9771229at2"/>
<evidence type="ECO:0000313" key="9">
    <source>
        <dbReference type="Proteomes" id="UP000321595"/>
    </source>
</evidence>
<dbReference type="RefSeq" id="WP_146956548.1">
    <property type="nucleotide sequence ID" value="NZ_CP042467.1"/>
</dbReference>
<dbReference type="PANTHER" id="PTHR30636:SF3">
    <property type="entry name" value="UPF0701 PROTEIN YICC"/>
    <property type="match status" value="1"/>
</dbReference>
<dbReference type="KEGG" id="bbae:FRD01_00275"/>
<evidence type="ECO:0000256" key="2">
    <source>
        <dbReference type="ARBA" id="ARBA00022722"/>
    </source>
</evidence>
<keyword evidence="3" id="KW-0255">Endonuclease</keyword>
<dbReference type="AlphaFoldDB" id="A0A5B8XJ05"/>
<feature type="domain" description="Endoribonuclease YicC-like N-terminal" evidence="6">
    <location>
        <begin position="2"/>
        <end position="150"/>
    </location>
</feature>
<organism evidence="8 9">
    <name type="scientific">Microvenator marinus</name>
    <dbReference type="NCBI Taxonomy" id="2600177"/>
    <lineage>
        <taxon>Bacteria</taxon>
        <taxon>Deltaproteobacteria</taxon>
        <taxon>Bradymonadales</taxon>
        <taxon>Microvenatoraceae</taxon>
        <taxon>Microvenator</taxon>
    </lineage>
</organism>